<dbReference type="EMBL" id="JAAGNN010000028">
    <property type="protein sequence ID" value="KAF4070958.1"/>
    <property type="molecule type" value="Genomic_DNA"/>
</dbReference>
<dbReference type="AlphaFoldDB" id="A0A7J5ZNX9"/>
<name>A0A7J5ZNX9_AMEME</name>
<dbReference type="Proteomes" id="UP000593565">
    <property type="component" value="Unassembled WGS sequence"/>
</dbReference>
<organism evidence="1 2">
    <name type="scientific">Ameiurus melas</name>
    <name type="common">Black bullhead</name>
    <name type="synonym">Silurus melas</name>
    <dbReference type="NCBI Taxonomy" id="219545"/>
    <lineage>
        <taxon>Eukaryota</taxon>
        <taxon>Metazoa</taxon>
        <taxon>Chordata</taxon>
        <taxon>Craniata</taxon>
        <taxon>Vertebrata</taxon>
        <taxon>Euteleostomi</taxon>
        <taxon>Actinopterygii</taxon>
        <taxon>Neopterygii</taxon>
        <taxon>Teleostei</taxon>
        <taxon>Ostariophysi</taxon>
        <taxon>Siluriformes</taxon>
        <taxon>Ictaluridae</taxon>
        <taxon>Ameiurus</taxon>
    </lineage>
</organism>
<reference evidence="1 2" key="1">
    <citation type="submission" date="2020-02" db="EMBL/GenBank/DDBJ databases">
        <title>A chromosome-scale genome assembly of the black bullhead catfish (Ameiurus melas).</title>
        <authorList>
            <person name="Wen M."/>
            <person name="Zham M."/>
            <person name="Cabau C."/>
            <person name="Klopp C."/>
            <person name="Donnadieu C."/>
            <person name="Roques C."/>
            <person name="Bouchez O."/>
            <person name="Lampietro C."/>
            <person name="Jouanno E."/>
            <person name="Herpin A."/>
            <person name="Louis A."/>
            <person name="Berthelot C."/>
            <person name="Parey E."/>
            <person name="Roest-Crollius H."/>
            <person name="Braasch I."/>
            <person name="Postlethwait J."/>
            <person name="Robinson-Rechavi M."/>
            <person name="Echchiki A."/>
            <person name="Begum T."/>
            <person name="Montfort J."/>
            <person name="Schartl M."/>
            <person name="Bobe J."/>
            <person name="Guiguen Y."/>
        </authorList>
    </citation>
    <scope>NUCLEOTIDE SEQUENCE [LARGE SCALE GENOMIC DNA]</scope>
    <source>
        <strain evidence="1">M_S1</strain>
        <tissue evidence="1">Blood</tissue>
    </source>
</reference>
<gene>
    <name evidence="1" type="ORF">AMELA_G00279340</name>
</gene>
<sequence length="120" mass="13953">MGESKCSSGEAHQVIYVRTHLKRGDVLGEYILQFGKYKGKSFWWLVENDIGYTLYLSIKVDEEEQAGQFNPDGRCKESLLSFLEYSRCFKEIEDLRRYLSERSDPVPVLLDDDNVVGFWA</sequence>
<comment type="caution">
    <text evidence="1">The sequence shown here is derived from an EMBL/GenBank/DDBJ whole genome shotgun (WGS) entry which is preliminary data.</text>
</comment>
<evidence type="ECO:0000313" key="2">
    <source>
        <dbReference type="Proteomes" id="UP000593565"/>
    </source>
</evidence>
<proteinExistence type="predicted"/>
<evidence type="ECO:0000313" key="1">
    <source>
        <dbReference type="EMBL" id="KAF4070958.1"/>
    </source>
</evidence>
<keyword evidence="2" id="KW-1185">Reference proteome</keyword>
<protein>
    <submittedName>
        <fullName evidence="1">Uncharacterized protein</fullName>
    </submittedName>
</protein>
<accession>A0A7J5ZNX9</accession>